<evidence type="ECO:0000313" key="4">
    <source>
        <dbReference type="Proteomes" id="UP000242525"/>
    </source>
</evidence>
<dbReference type="Proteomes" id="UP000242525">
    <property type="component" value="Unassembled WGS sequence"/>
</dbReference>
<feature type="region of interest" description="Disordered" evidence="2">
    <location>
        <begin position="64"/>
        <end position="87"/>
    </location>
</feature>
<evidence type="ECO:0000313" key="3">
    <source>
        <dbReference type="EMBL" id="CDO55293.1"/>
    </source>
</evidence>
<gene>
    <name evidence="3" type="ORF">BN980_GECA10s02925g</name>
</gene>
<feature type="region of interest" description="Disordered" evidence="2">
    <location>
        <begin position="782"/>
        <end position="828"/>
    </location>
</feature>
<organism evidence="3 4">
    <name type="scientific">Geotrichum candidum</name>
    <name type="common">Oospora lactis</name>
    <name type="synonym">Dipodascus geotrichum</name>
    <dbReference type="NCBI Taxonomy" id="1173061"/>
    <lineage>
        <taxon>Eukaryota</taxon>
        <taxon>Fungi</taxon>
        <taxon>Dikarya</taxon>
        <taxon>Ascomycota</taxon>
        <taxon>Saccharomycotina</taxon>
        <taxon>Dipodascomycetes</taxon>
        <taxon>Dipodascales</taxon>
        <taxon>Dipodascaceae</taxon>
        <taxon>Geotrichum</taxon>
    </lineage>
</organism>
<dbReference type="AlphaFoldDB" id="A0A0J9XDG3"/>
<feature type="compositionally biased region" description="Low complexity" evidence="2">
    <location>
        <begin position="625"/>
        <end position="643"/>
    </location>
</feature>
<proteinExistence type="predicted"/>
<keyword evidence="1" id="KW-0175">Coiled coil</keyword>
<evidence type="ECO:0000256" key="1">
    <source>
        <dbReference type="SAM" id="Coils"/>
    </source>
</evidence>
<feature type="region of interest" description="Disordered" evidence="2">
    <location>
        <begin position="167"/>
        <end position="207"/>
    </location>
</feature>
<evidence type="ECO:0000256" key="2">
    <source>
        <dbReference type="SAM" id="MobiDB-lite"/>
    </source>
</evidence>
<dbReference type="PROSITE" id="PS51257">
    <property type="entry name" value="PROKAR_LIPOPROTEIN"/>
    <property type="match status" value="1"/>
</dbReference>
<comment type="caution">
    <text evidence="3">The sequence shown here is derived from an EMBL/GenBank/DDBJ whole genome shotgun (WGS) entry which is preliminary data.</text>
</comment>
<feature type="compositionally biased region" description="Basic residues" evidence="2">
    <location>
        <begin position="64"/>
        <end position="74"/>
    </location>
</feature>
<sequence>MVIRKKSLAGIQLPAGSVQHFAQNSSSTFSCYSVHQNDSDEEGTKKQFLAKLIRKRTKKTTRFNRSVSKKHRKTSSSISGTQKKKANRFSNAASLINSHLYHQHQPSNATSFSSFSNRPSHISKNEVLLPDRNSRTSAASVGLGLLVPMTGASSTTTIPTVARTAALQRAASNRSRSSRPDTSKFRRKNSYRHNYGSTAPSRTSSMFSHHGDIPANAVTSIENLSQANYTYVTNISRTASIRASPIRRFFLRVFRVRFRRNGSGRERKRGLFAKPRRLRLFRHRSIQSAPRVQISQPLSVTKHHGIKNTGTGEVLSIQPNLTKINNRVLSSPKSASTNLSKCSSAFKAFDYDYRDELLRMPINSGELDDKLDQIQRDLDEARRLKRRLSSKKSVSVSRSSSRSSFYFKPKTYDDDMDIMRRGSLRSAGHMINPPSTRRVSKMDQEALLESERVEEALAFVNSWSLYLRQIIAVRISAKQAEESQRLKSVIEEDSMFSGDTETVSSFNSQPHLAKRKEMFYGTNGDAISITPVSSRTPSSSVYSDYESKTQKRTSSFVRRTLQEDRMAKKYSALISAAGASNEDVKTFNDSFKRRSLPPLPVSSEDSDSSAMSYSKPGKESLWMKSRTSTRSASSAFSGSIGKPRPLPPTPTKRKRVVSMPVHHSASMVPKPIQTTHISHHSQVLQQQRRMSEMILEDMYQEMEELQARSVVLSDLAKSHMVYDFRNDKPFSSSGSEYSLIPRQKSEVVPTAHNYVLGGSRSGSPHNNGDHILTAREAGRWDEVSPVSNNKVPRKVSSASVNLSRGKQNRRRPRSIHSISSTSVDEDTDRYRFDAKLTEASPWMETKIS</sequence>
<feature type="compositionally biased region" description="Polar residues" evidence="2">
    <location>
        <begin position="785"/>
        <end position="805"/>
    </location>
</feature>
<dbReference type="EMBL" id="CCBN010000010">
    <property type="protein sequence ID" value="CDO55293.1"/>
    <property type="molecule type" value="Genomic_DNA"/>
</dbReference>
<name>A0A0J9XDG3_GEOCN</name>
<feature type="coiled-coil region" evidence="1">
    <location>
        <begin position="688"/>
        <end position="715"/>
    </location>
</feature>
<feature type="region of interest" description="Disordered" evidence="2">
    <location>
        <begin position="591"/>
        <end position="653"/>
    </location>
</feature>
<reference evidence="3" key="1">
    <citation type="submission" date="2014-03" db="EMBL/GenBank/DDBJ databases">
        <authorList>
            <person name="Casaregola S."/>
        </authorList>
    </citation>
    <scope>NUCLEOTIDE SEQUENCE [LARGE SCALE GENOMIC DNA]</scope>
    <source>
        <strain evidence="3">CLIB 918</strain>
    </source>
</reference>
<keyword evidence="4" id="KW-1185">Reference proteome</keyword>
<protein>
    <submittedName>
        <fullName evidence="3">Uncharacterized protein</fullName>
    </submittedName>
</protein>
<feature type="coiled-coil region" evidence="1">
    <location>
        <begin position="364"/>
        <end position="391"/>
    </location>
</feature>
<feature type="compositionally biased region" description="Polar residues" evidence="2">
    <location>
        <begin position="195"/>
        <end position="207"/>
    </location>
</feature>
<accession>A0A0J9XDG3</accession>